<evidence type="ECO:0000313" key="2">
    <source>
        <dbReference type="Proteomes" id="UP000078576"/>
    </source>
</evidence>
<sequence>MSPSVSFSFNSLLSSTTIFVPSSHPLPGPVVPASTLMHCSILPTISATCFESSTFCSLRLRPRSEVEEDAPPAPKVDTLLFIGVSFGGRREWDEDMLRESEPPLLCAPLLAYETLDRPRERPPAMSPNNVVDVEL</sequence>
<evidence type="ECO:0000313" key="1">
    <source>
        <dbReference type="EMBL" id="KUI62193.1"/>
    </source>
</evidence>
<dbReference type="Proteomes" id="UP000078576">
    <property type="component" value="Unassembled WGS sequence"/>
</dbReference>
<proteinExistence type="predicted"/>
<dbReference type="AlphaFoldDB" id="A0A194VE80"/>
<dbReference type="EMBL" id="KN714802">
    <property type="protein sequence ID" value="KUI62193.1"/>
    <property type="molecule type" value="Genomic_DNA"/>
</dbReference>
<protein>
    <submittedName>
        <fullName evidence="1">Uncharacterized protein</fullName>
    </submittedName>
</protein>
<gene>
    <name evidence="1" type="ORF">VP1G_11333</name>
</gene>
<name>A0A194VE80_CYTMA</name>
<reference evidence="2" key="1">
    <citation type="submission" date="2014-12" db="EMBL/GenBank/DDBJ databases">
        <title>Genome Sequence of Valsa Canker Pathogens Uncovers a Specific Adaption of Colonization on Woody Bark.</title>
        <authorList>
            <person name="Yin Z."/>
            <person name="Liu H."/>
            <person name="Gao X."/>
            <person name="Li Z."/>
            <person name="Song N."/>
            <person name="Ke X."/>
            <person name="Dai Q."/>
            <person name="Wu Y."/>
            <person name="Sun Y."/>
            <person name="Xu J.-R."/>
            <person name="Kang Z.K."/>
            <person name="Wang L."/>
            <person name="Huang L."/>
        </authorList>
    </citation>
    <scope>NUCLEOTIDE SEQUENCE [LARGE SCALE GENOMIC DNA]</scope>
    <source>
        <strain evidence="2">SXYL134</strain>
    </source>
</reference>
<organism evidence="1 2">
    <name type="scientific">Cytospora mali</name>
    <name type="common">Apple Valsa canker fungus</name>
    <name type="synonym">Valsa mali</name>
    <dbReference type="NCBI Taxonomy" id="578113"/>
    <lineage>
        <taxon>Eukaryota</taxon>
        <taxon>Fungi</taxon>
        <taxon>Dikarya</taxon>
        <taxon>Ascomycota</taxon>
        <taxon>Pezizomycotina</taxon>
        <taxon>Sordariomycetes</taxon>
        <taxon>Sordariomycetidae</taxon>
        <taxon>Diaporthales</taxon>
        <taxon>Cytosporaceae</taxon>
        <taxon>Cytospora</taxon>
    </lineage>
</organism>
<accession>A0A194VE80</accession>
<keyword evidence="2" id="KW-1185">Reference proteome</keyword>